<dbReference type="EMBL" id="CAJFCV020000001">
    <property type="protein sequence ID" value="CAG9079946.1"/>
    <property type="molecule type" value="Genomic_DNA"/>
</dbReference>
<protein>
    <recommendedName>
        <fullName evidence="2">guanylate kinase</fullName>
        <ecNumber evidence="2">2.7.4.8</ecNumber>
    </recommendedName>
</protein>
<evidence type="ECO:0000256" key="1">
    <source>
        <dbReference type="ARBA" id="ARBA00005790"/>
    </source>
</evidence>
<dbReference type="Gene3D" id="3.40.50.300">
    <property type="entry name" value="P-loop containing nucleotide triphosphate hydrolases"/>
    <property type="match status" value="1"/>
</dbReference>
<dbReference type="EMBL" id="CAJFDI010000001">
    <property type="protein sequence ID" value="CAD5208022.1"/>
    <property type="molecule type" value="Genomic_DNA"/>
</dbReference>
<evidence type="ECO:0000259" key="8">
    <source>
        <dbReference type="PROSITE" id="PS50052"/>
    </source>
</evidence>
<feature type="region of interest" description="Disordered" evidence="7">
    <location>
        <begin position="153"/>
        <end position="178"/>
    </location>
</feature>
<comment type="caution">
    <text evidence="9">The sequence shown here is derived from an EMBL/GenBank/DDBJ whole genome shotgun (WGS) entry which is preliminary data.</text>
</comment>
<keyword evidence="6" id="KW-0067">ATP-binding</keyword>
<dbReference type="PROSITE" id="PS00856">
    <property type="entry name" value="GUANYLATE_KINASE_1"/>
    <property type="match status" value="1"/>
</dbReference>
<organism evidence="9 10">
    <name type="scientific">Bursaphelenchus xylophilus</name>
    <name type="common">Pinewood nematode worm</name>
    <name type="synonym">Aphelenchoides xylophilus</name>
    <dbReference type="NCBI Taxonomy" id="6326"/>
    <lineage>
        <taxon>Eukaryota</taxon>
        <taxon>Metazoa</taxon>
        <taxon>Ecdysozoa</taxon>
        <taxon>Nematoda</taxon>
        <taxon>Chromadorea</taxon>
        <taxon>Rhabditida</taxon>
        <taxon>Tylenchina</taxon>
        <taxon>Tylenchomorpha</taxon>
        <taxon>Aphelenchoidea</taxon>
        <taxon>Aphelenchoididae</taxon>
        <taxon>Bursaphelenchus</taxon>
    </lineage>
</organism>
<evidence type="ECO:0000313" key="9">
    <source>
        <dbReference type="EMBL" id="CAD5208022.1"/>
    </source>
</evidence>
<dbReference type="AlphaFoldDB" id="A0A7I8XG33"/>
<keyword evidence="10" id="KW-1185">Reference proteome</keyword>
<dbReference type="Proteomes" id="UP000659654">
    <property type="component" value="Unassembled WGS sequence"/>
</dbReference>
<dbReference type="Pfam" id="PF00625">
    <property type="entry name" value="Guanylate_kin"/>
    <property type="match status" value="1"/>
</dbReference>
<dbReference type="GO" id="GO:0005829">
    <property type="term" value="C:cytosol"/>
    <property type="evidence" value="ECO:0007669"/>
    <property type="project" value="TreeGrafter"/>
</dbReference>
<proteinExistence type="inferred from homology"/>
<dbReference type="InterPro" id="IPR008144">
    <property type="entry name" value="Guanylate_kin-like_dom"/>
</dbReference>
<dbReference type="InterPro" id="IPR008145">
    <property type="entry name" value="GK/Ca_channel_bsu"/>
</dbReference>
<dbReference type="FunFam" id="3.30.63.10:FF:000002">
    <property type="entry name" value="Guanylate kinase 1"/>
    <property type="match status" value="1"/>
</dbReference>
<dbReference type="SUPFAM" id="SSF52540">
    <property type="entry name" value="P-loop containing nucleoside triphosphate hydrolases"/>
    <property type="match status" value="1"/>
</dbReference>
<dbReference type="InterPro" id="IPR020590">
    <property type="entry name" value="Guanylate_kinase_CS"/>
</dbReference>
<keyword evidence="5" id="KW-0418">Kinase</keyword>
<dbReference type="NCBIfam" id="TIGR03263">
    <property type="entry name" value="guanyl_kin"/>
    <property type="match status" value="1"/>
</dbReference>
<dbReference type="CDD" id="cd00071">
    <property type="entry name" value="GMPK"/>
    <property type="match status" value="1"/>
</dbReference>
<dbReference type="PANTHER" id="PTHR23117">
    <property type="entry name" value="GUANYLATE KINASE-RELATED"/>
    <property type="match status" value="1"/>
</dbReference>
<dbReference type="InterPro" id="IPR027417">
    <property type="entry name" value="P-loop_NTPase"/>
</dbReference>
<dbReference type="PANTHER" id="PTHR23117:SF13">
    <property type="entry name" value="GUANYLATE KINASE"/>
    <property type="match status" value="1"/>
</dbReference>
<dbReference type="OrthoDB" id="6334211at2759"/>
<evidence type="ECO:0000256" key="4">
    <source>
        <dbReference type="ARBA" id="ARBA00022741"/>
    </source>
</evidence>
<dbReference type="GO" id="GO:0034330">
    <property type="term" value="P:cell junction organization"/>
    <property type="evidence" value="ECO:0007669"/>
    <property type="project" value="UniProtKB-ARBA"/>
</dbReference>
<evidence type="ECO:0000256" key="2">
    <source>
        <dbReference type="ARBA" id="ARBA00012961"/>
    </source>
</evidence>
<dbReference type="PROSITE" id="PS50052">
    <property type="entry name" value="GUANYLATE_KINASE_2"/>
    <property type="match status" value="1"/>
</dbReference>
<sequence>MVVFRPLFKATLAAGFVMTTKIRPIVLTGPSGTGKSTLLNRAMKEYPDAFAFTVSHTTRKPRDGELHGVNYYFVERSEMEKMIDNGEFVENVEFGGNRYGTSKMAIENVQKSGKICILDLELNGVRSLKDHEMKFKFILIRAPSYEVLEKRLRDRGTETEQSIQDRLRHAREDNEAAEKEPGLFDKIIVNDQLDRAYEEFISAIKEELDLYEALKKEAAAEKPAEP</sequence>
<comment type="similarity">
    <text evidence="1">Belongs to the guanylate kinase family.</text>
</comment>
<evidence type="ECO:0000256" key="6">
    <source>
        <dbReference type="ARBA" id="ARBA00022840"/>
    </source>
</evidence>
<keyword evidence="3" id="KW-0808">Transferase</keyword>
<accession>A0A7I8XG33</accession>
<feature type="domain" description="Guanylate kinase-like" evidence="8">
    <location>
        <begin position="22"/>
        <end position="205"/>
    </location>
</feature>
<name>A0A7I8XG33_BURXY</name>
<dbReference type="EC" id="2.7.4.8" evidence="2"/>
<dbReference type="GO" id="GO:0005524">
    <property type="term" value="F:ATP binding"/>
    <property type="evidence" value="ECO:0007669"/>
    <property type="project" value="UniProtKB-KW"/>
</dbReference>
<dbReference type="SMART" id="SM00072">
    <property type="entry name" value="GuKc"/>
    <property type="match status" value="1"/>
</dbReference>
<dbReference type="SMR" id="A0A7I8XG33"/>
<dbReference type="GO" id="GO:0004385">
    <property type="term" value="F:GMP kinase activity"/>
    <property type="evidence" value="ECO:0007669"/>
    <property type="project" value="UniProtKB-EC"/>
</dbReference>
<dbReference type="InterPro" id="IPR017665">
    <property type="entry name" value="Guanylate_kinase"/>
</dbReference>
<evidence type="ECO:0000256" key="7">
    <source>
        <dbReference type="SAM" id="MobiDB-lite"/>
    </source>
</evidence>
<gene>
    <name evidence="9" type="ORF">BXYJ_LOCUS258</name>
</gene>
<evidence type="ECO:0000313" key="10">
    <source>
        <dbReference type="Proteomes" id="UP000659654"/>
    </source>
</evidence>
<evidence type="ECO:0000256" key="3">
    <source>
        <dbReference type="ARBA" id="ARBA00022679"/>
    </source>
</evidence>
<keyword evidence="4" id="KW-0547">Nucleotide-binding</keyword>
<reference evidence="9" key="1">
    <citation type="submission" date="2020-09" db="EMBL/GenBank/DDBJ databases">
        <authorList>
            <person name="Kikuchi T."/>
        </authorList>
    </citation>
    <scope>NUCLEOTIDE SEQUENCE</scope>
    <source>
        <strain evidence="9">Ka4C1</strain>
    </source>
</reference>
<dbReference type="FunFam" id="3.40.50.300:FF:000776">
    <property type="entry name" value="Guanylate kinase 2"/>
    <property type="match status" value="1"/>
</dbReference>
<evidence type="ECO:0000256" key="5">
    <source>
        <dbReference type="ARBA" id="ARBA00022777"/>
    </source>
</evidence>
<dbReference type="Proteomes" id="UP000582659">
    <property type="component" value="Unassembled WGS sequence"/>
</dbReference>